<gene>
    <name evidence="3" type="ORF">GQ26_0090220</name>
</gene>
<feature type="compositionally biased region" description="Polar residues" evidence="1">
    <location>
        <begin position="106"/>
        <end position="126"/>
    </location>
</feature>
<protein>
    <submittedName>
        <fullName evidence="3">Uncharacterized protein</fullName>
    </submittedName>
</protein>
<name>A0A093XVQ4_TALMA</name>
<keyword evidence="2" id="KW-1133">Transmembrane helix</keyword>
<feature type="transmembrane region" description="Helical" evidence="2">
    <location>
        <begin position="6"/>
        <end position="26"/>
    </location>
</feature>
<feature type="compositionally biased region" description="Basic and acidic residues" evidence="1">
    <location>
        <begin position="157"/>
        <end position="178"/>
    </location>
</feature>
<evidence type="ECO:0000256" key="1">
    <source>
        <dbReference type="SAM" id="MobiDB-lite"/>
    </source>
</evidence>
<sequence length="178" mass="20027">MALSASAIIAIVVVVSALFVTILWTFSGYYRRTSAREEANVHISQEQYAYMRQVRLRNHGYSYSESLFGGHTSQAWSHPSNNEDTTIPNTPMTMGGEAGTPGSEAEGTTNTNEKQSLDQGSANVAQQEKDESRVNYSTYEPAEYFEQPPYESNDYYYGHEEQPQQNEKVDHVPPEQQV</sequence>
<feature type="compositionally biased region" description="Polar residues" evidence="1">
    <location>
        <begin position="74"/>
        <end position="92"/>
    </location>
</feature>
<proteinExistence type="predicted"/>
<keyword evidence="2" id="KW-0472">Membrane</keyword>
<reference evidence="3" key="1">
    <citation type="journal article" date="2014" name="PLoS Genet.">
        <title>Signature Gene Expression Reveals Novel Clues to the Molecular Mechanisms of Dimorphic Transition in Penicillium marneffei.</title>
        <authorList>
            <person name="Yang E."/>
            <person name="Wang G."/>
            <person name="Cai J."/>
            <person name="Woo P.C."/>
            <person name="Lau S.K."/>
            <person name="Yuen K.-Y."/>
            <person name="Chow W.-N."/>
            <person name="Lin X."/>
        </authorList>
    </citation>
    <scope>NUCLEOTIDE SEQUENCE [LARGE SCALE GENOMIC DNA]</scope>
    <source>
        <strain evidence="3">PM1</strain>
    </source>
</reference>
<accession>A0A093XVQ4</accession>
<dbReference type="EMBL" id="JPOX01000009">
    <property type="protein sequence ID" value="KFX49343.1"/>
    <property type="molecule type" value="Genomic_DNA"/>
</dbReference>
<dbReference type="HOGENOM" id="CLU_1518848_0_0_1"/>
<organism evidence="3">
    <name type="scientific">Talaromyces marneffei PM1</name>
    <dbReference type="NCBI Taxonomy" id="1077442"/>
    <lineage>
        <taxon>Eukaryota</taxon>
        <taxon>Fungi</taxon>
        <taxon>Dikarya</taxon>
        <taxon>Ascomycota</taxon>
        <taxon>Pezizomycotina</taxon>
        <taxon>Eurotiomycetes</taxon>
        <taxon>Eurotiomycetidae</taxon>
        <taxon>Eurotiales</taxon>
        <taxon>Trichocomaceae</taxon>
        <taxon>Talaromyces</taxon>
        <taxon>Talaromyces sect. Talaromyces</taxon>
    </lineage>
</organism>
<keyword evidence="2" id="KW-0812">Transmembrane</keyword>
<feature type="region of interest" description="Disordered" evidence="1">
    <location>
        <begin position="74"/>
        <end position="178"/>
    </location>
</feature>
<evidence type="ECO:0000256" key="2">
    <source>
        <dbReference type="SAM" id="Phobius"/>
    </source>
</evidence>
<dbReference type="AlphaFoldDB" id="A0A093XVQ4"/>
<evidence type="ECO:0000313" key="3">
    <source>
        <dbReference type="EMBL" id="KFX49343.1"/>
    </source>
</evidence>
<comment type="caution">
    <text evidence="3">The sequence shown here is derived from an EMBL/GenBank/DDBJ whole genome shotgun (WGS) entry which is preliminary data.</text>
</comment>